<sequence>MEFPADVENCIAIESLGWDYFKEEAYSELFITKEFLEEDELDYILEQVNTVSGEKKFEPLDLQTKGE</sequence>
<dbReference type="Proteomes" id="UP000321947">
    <property type="component" value="Unassembled WGS sequence"/>
</dbReference>
<dbReference type="EMBL" id="SSTE01000699">
    <property type="protein sequence ID" value="KAA0067132.1"/>
    <property type="molecule type" value="Genomic_DNA"/>
</dbReference>
<name>A0A5A7VFI1_CUCMM</name>
<protein>
    <submittedName>
        <fullName evidence="1">Uncharacterized protein</fullName>
    </submittedName>
</protein>
<evidence type="ECO:0000313" key="3">
    <source>
        <dbReference type="Proteomes" id="UP000321393"/>
    </source>
</evidence>
<gene>
    <name evidence="2" type="ORF">E5676_scaffold598G00220</name>
    <name evidence="1" type="ORF">E6C27_scaffold38G001970</name>
</gene>
<accession>A0A5A7VFI1</accession>
<dbReference type="EMBL" id="SSTD01018855">
    <property type="protein sequence ID" value="TYJ97465.1"/>
    <property type="molecule type" value="Genomic_DNA"/>
</dbReference>
<reference evidence="3 4" key="1">
    <citation type="submission" date="2019-08" db="EMBL/GenBank/DDBJ databases">
        <title>Draft genome sequences of two oriental melons (Cucumis melo L. var makuwa).</title>
        <authorList>
            <person name="Kwon S.-Y."/>
        </authorList>
    </citation>
    <scope>NUCLEOTIDE SEQUENCE [LARGE SCALE GENOMIC DNA]</scope>
    <source>
        <strain evidence="4">cv. Chang Bougi</strain>
        <strain evidence="3">cv. SW 3</strain>
        <tissue evidence="1">Leaf</tissue>
    </source>
</reference>
<proteinExistence type="predicted"/>
<dbReference type="Proteomes" id="UP000321393">
    <property type="component" value="Unassembled WGS sequence"/>
</dbReference>
<dbReference type="AlphaFoldDB" id="A0A5A7VFI1"/>
<evidence type="ECO:0000313" key="2">
    <source>
        <dbReference type="EMBL" id="TYJ97465.1"/>
    </source>
</evidence>
<evidence type="ECO:0000313" key="4">
    <source>
        <dbReference type="Proteomes" id="UP000321947"/>
    </source>
</evidence>
<evidence type="ECO:0000313" key="1">
    <source>
        <dbReference type="EMBL" id="KAA0067132.1"/>
    </source>
</evidence>
<comment type="caution">
    <text evidence="1">The sequence shown here is derived from an EMBL/GenBank/DDBJ whole genome shotgun (WGS) entry which is preliminary data.</text>
</comment>
<organism evidence="1 3">
    <name type="scientific">Cucumis melo var. makuwa</name>
    <name type="common">Oriental melon</name>
    <dbReference type="NCBI Taxonomy" id="1194695"/>
    <lineage>
        <taxon>Eukaryota</taxon>
        <taxon>Viridiplantae</taxon>
        <taxon>Streptophyta</taxon>
        <taxon>Embryophyta</taxon>
        <taxon>Tracheophyta</taxon>
        <taxon>Spermatophyta</taxon>
        <taxon>Magnoliopsida</taxon>
        <taxon>eudicotyledons</taxon>
        <taxon>Gunneridae</taxon>
        <taxon>Pentapetalae</taxon>
        <taxon>rosids</taxon>
        <taxon>fabids</taxon>
        <taxon>Cucurbitales</taxon>
        <taxon>Cucurbitaceae</taxon>
        <taxon>Benincaseae</taxon>
        <taxon>Cucumis</taxon>
    </lineage>
</organism>